<reference evidence="1" key="1">
    <citation type="submission" date="2014-09" db="EMBL/GenBank/DDBJ databases">
        <authorList>
            <person name="Magalhaes I.L.F."/>
            <person name="Oliveira U."/>
            <person name="Santos F.R."/>
            <person name="Vidigal T.H.D.A."/>
            <person name="Brescovit A.D."/>
            <person name="Santos A.J."/>
        </authorList>
    </citation>
    <scope>NUCLEOTIDE SEQUENCE</scope>
    <source>
        <tissue evidence="1">Shoot tissue taken approximately 20 cm above the soil surface</tissue>
    </source>
</reference>
<accession>A0A0A8ZFS0</accession>
<dbReference type="AlphaFoldDB" id="A0A0A8ZFS0"/>
<evidence type="ECO:0000313" key="1">
    <source>
        <dbReference type="EMBL" id="JAD33727.1"/>
    </source>
</evidence>
<keyword evidence="1" id="KW-0830">Ubiquinone</keyword>
<reference evidence="1" key="2">
    <citation type="journal article" date="2015" name="Data Brief">
        <title>Shoot transcriptome of the giant reed, Arundo donax.</title>
        <authorList>
            <person name="Barrero R.A."/>
            <person name="Guerrero F.D."/>
            <person name="Moolhuijzen P."/>
            <person name="Goolsby J.A."/>
            <person name="Tidwell J."/>
            <person name="Bellgard S.E."/>
            <person name="Bellgard M.I."/>
        </authorList>
    </citation>
    <scope>NUCLEOTIDE SEQUENCE</scope>
    <source>
        <tissue evidence="1">Shoot tissue taken approximately 20 cm above the soil surface</tissue>
    </source>
</reference>
<name>A0A0A8ZFS0_ARUDO</name>
<protein>
    <submittedName>
        <fullName evidence="1">NADH-ubiquinone oxidoreductase 20 kDa subunit, mitochondrial</fullName>
    </submittedName>
</protein>
<dbReference type="EMBL" id="GBRH01264168">
    <property type="protein sequence ID" value="JAD33727.1"/>
    <property type="molecule type" value="Transcribed_RNA"/>
</dbReference>
<sequence length="40" mass="4235">MGQIDPHRTQFIGSSTLEITNTAAFDISAPAGCAPIWRCG</sequence>
<proteinExistence type="predicted"/>
<organism evidence="1">
    <name type="scientific">Arundo donax</name>
    <name type="common">Giant reed</name>
    <name type="synonym">Donax arundinaceus</name>
    <dbReference type="NCBI Taxonomy" id="35708"/>
    <lineage>
        <taxon>Eukaryota</taxon>
        <taxon>Viridiplantae</taxon>
        <taxon>Streptophyta</taxon>
        <taxon>Embryophyta</taxon>
        <taxon>Tracheophyta</taxon>
        <taxon>Spermatophyta</taxon>
        <taxon>Magnoliopsida</taxon>
        <taxon>Liliopsida</taxon>
        <taxon>Poales</taxon>
        <taxon>Poaceae</taxon>
        <taxon>PACMAD clade</taxon>
        <taxon>Arundinoideae</taxon>
        <taxon>Arundineae</taxon>
        <taxon>Arundo</taxon>
    </lineage>
</organism>